<comment type="function">
    <text evidence="1">Binds to actin and affects the structure of the cytoskeleton. At high concentrations, profilin prevents the polymerization of actin, whereas it enhances it at low concentrations. By binding to PIP2, it inhibits the formation of IP3 and DG.</text>
</comment>
<reference evidence="2 3" key="1">
    <citation type="submission" date="2016-05" db="EMBL/GenBank/DDBJ databases">
        <title>First whole genome sequencing of Entamoeba histolytica HM1:IMSS-clone-6.</title>
        <authorList>
            <person name="Mukherjee Avik.K."/>
            <person name="Izumyama S."/>
            <person name="Nakada-Tsukui K."/>
            <person name="Nozaki T."/>
        </authorList>
    </citation>
    <scope>NUCLEOTIDE SEQUENCE [LARGE SCALE GENOMIC DNA]</scope>
    <source>
        <strain evidence="2 3">HM1:IMSS clone 6</strain>
    </source>
</reference>
<proteinExistence type="predicted"/>
<accession>A0A5K1TY95</accession>
<name>A0A5K1TY95_ENTHI</name>
<dbReference type="VEuPathDB" id="AmoebaDB:KM1_064010"/>
<dbReference type="AlphaFoldDB" id="A0A5K1TY95"/>
<dbReference type="Proteomes" id="UP000078387">
    <property type="component" value="Unassembled WGS sequence"/>
</dbReference>
<dbReference type="EMBL" id="BDEQ01000001">
    <property type="protein sequence ID" value="GAT97373.1"/>
    <property type="molecule type" value="Genomic_DNA"/>
</dbReference>
<dbReference type="FunFam" id="3.30.450.30:FF:000039">
    <property type="entry name" value="Predicted protein"/>
    <property type="match status" value="1"/>
</dbReference>
<dbReference type="VEuPathDB" id="AmoebaDB:EHI5A_052740"/>
<dbReference type="Gene3D" id="3.30.450.30">
    <property type="entry name" value="Dynein light chain 2a, cytoplasmic"/>
    <property type="match status" value="1"/>
</dbReference>
<dbReference type="InterPro" id="IPR036140">
    <property type="entry name" value="PFN_sf"/>
</dbReference>
<evidence type="ECO:0000313" key="2">
    <source>
        <dbReference type="EMBL" id="GAT97373.1"/>
    </source>
</evidence>
<evidence type="ECO:0000313" key="3">
    <source>
        <dbReference type="Proteomes" id="UP000078387"/>
    </source>
</evidence>
<evidence type="ECO:0000256" key="1">
    <source>
        <dbReference type="ARBA" id="ARBA00025549"/>
    </source>
</evidence>
<gene>
    <name evidence="2" type="ORF">CL6EHI_199670</name>
</gene>
<sequence>MSVIWEEPIYRFVVGPHKGNGGAICGNDGGVWGRSETLDISFEEARACSRIFYHPTTALPFSLSGVSFEVKSISEDETVNWITAKSPKYKCGCTLVETGTGYVIGYYDSPITEEENLKATLQLARHVTERGY</sequence>
<dbReference type="Pfam" id="PF00235">
    <property type="entry name" value="Profilin"/>
    <property type="match status" value="1"/>
</dbReference>
<dbReference type="SUPFAM" id="SSF55770">
    <property type="entry name" value="Profilin (actin-binding protein)"/>
    <property type="match status" value="1"/>
</dbReference>
<dbReference type="VEuPathDB" id="AmoebaDB:EHI_199670"/>
<dbReference type="SMR" id="A0A5K1TY95"/>
<dbReference type="OMA" id="DETINWI"/>
<dbReference type="InterPro" id="IPR048278">
    <property type="entry name" value="PFN"/>
</dbReference>
<evidence type="ECO:0008006" key="4">
    <source>
        <dbReference type="Google" id="ProtNLM"/>
    </source>
</evidence>
<organism evidence="2 3">
    <name type="scientific">Entamoeba histolytica</name>
    <dbReference type="NCBI Taxonomy" id="5759"/>
    <lineage>
        <taxon>Eukaryota</taxon>
        <taxon>Amoebozoa</taxon>
        <taxon>Evosea</taxon>
        <taxon>Archamoebae</taxon>
        <taxon>Mastigamoebida</taxon>
        <taxon>Entamoebidae</taxon>
        <taxon>Entamoeba</taxon>
    </lineage>
</organism>
<comment type="caution">
    <text evidence="2">The sequence shown here is derived from an EMBL/GenBank/DDBJ whole genome shotgun (WGS) entry which is preliminary data.</text>
</comment>
<dbReference type="GO" id="GO:0003779">
    <property type="term" value="F:actin binding"/>
    <property type="evidence" value="ECO:0007669"/>
    <property type="project" value="InterPro"/>
</dbReference>
<protein>
    <recommendedName>
        <fullName evidence="4">Profilin</fullName>
    </recommendedName>
</protein>
<dbReference type="VEuPathDB" id="AmoebaDB:EHI7A_029930"/>